<protein>
    <submittedName>
        <fullName evidence="2">Uncharacterized protein</fullName>
    </submittedName>
</protein>
<dbReference type="InterPro" id="IPR047142">
    <property type="entry name" value="OryJ/VirC-like"/>
</dbReference>
<dbReference type="InterPro" id="IPR014710">
    <property type="entry name" value="RmlC-like_jellyroll"/>
</dbReference>
<evidence type="ECO:0000313" key="2">
    <source>
        <dbReference type="EMBL" id="TVY40370.1"/>
    </source>
</evidence>
<gene>
    <name evidence="2" type="ORF">LOCC1_G004174</name>
</gene>
<reference evidence="2 3" key="1">
    <citation type="submission" date="2018-05" db="EMBL/GenBank/DDBJ databases">
        <title>Genome sequencing and assembly of the regulated plant pathogen Lachnellula willkommii and related sister species for the development of diagnostic species identification markers.</title>
        <authorList>
            <person name="Giroux E."/>
            <person name="Bilodeau G."/>
        </authorList>
    </citation>
    <scope>NUCLEOTIDE SEQUENCE [LARGE SCALE GENOMIC DNA]</scope>
    <source>
        <strain evidence="2 3">CBS 160.35</strain>
    </source>
</reference>
<accession>A0A8H8RR91</accession>
<feature type="region of interest" description="Disordered" evidence="1">
    <location>
        <begin position="1"/>
        <end position="22"/>
    </location>
</feature>
<dbReference type="Gene3D" id="2.60.120.10">
    <property type="entry name" value="Jelly Rolls"/>
    <property type="match status" value="1"/>
</dbReference>
<sequence>MADPTPSSSSSPPSPPTASAEPVVSAGYVSSFPAPGLPQILRHITGHNDEGKSIFLSSDNGSHTRVMGEEQAVANIIYSTQETPVELNGNVDIEKAAAEEPPLHYHNGSIVRMIDFAPSVESPLHRAVSIDYGIVVSGTFELILDSGETRVMRQGDVSVQRATAHKWKNISGGGTEPGRMMWILLDCKDVYAGGVKMEGFLGDLEKEYVGRGASK</sequence>
<dbReference type="CDD" id="cd02231">
    <property type="entry name" value="cupin_BLL6423-like"/>
    <property type="match status" value="1"/>
</dbReference>
<name>A0A8H8RR91_9HELO</name>
<dbReference type="PANTHER" id="PTHR36156">
    <property type="entry name" value="SLR2101 PROTEIN"/>
    <property type="match status" value="1"/>
</dbReference>
<dbReference type="PANTHER" id="PTHR36156:SF2">
    <property type="entry name" value="CUPIN TYPE-2 DOMAIN-CONTAINING PROTEIN"/>
    <property type="match status" value="1"/>
</dbReference>
<dbReference type="InterPro" id="IPR011051">
    <property type="entry name" value="RmlC_Cupin_sf"/>
</dbReference>
<dbReference type="EMBL" id="QGMI01000458">
    <property type="protein sequence ID" value="TVY40370.1"/>
    <property type="molecule type" value="Genomic_DNA"/>
</dbReference>
<dbReference type="Proteomes" id="UP000443090">
    <property type="component" value="Unassembled WGS sequence"/>
</dbReference>
<proteinExistence type="predicted"/>
<dbReference type="AlphaFoldDB" id="A0A8H8RR91"/>
<keyword evidence="3" id="KW-1185">Reference proteome</keyword>
<dbReference type="SUPFAM" id="SSF51182">
    <property type="entry name" value="RmlC-like cupins"/>
    <property type="match status" value="1"/>
</dbReference>
<comment type="caution">
    <text evidence="2">The sequence shown here is derived from an EMBL/GenBank/DDBJ whole genome shotgun (WGS) entry which is preliminary data.</text>
</comment>
<organism evidence="2 3">
    <name type="scientific">Lachnellula occidentalis</name>
    <dbReference type="NCBI Taxonomy" id="215460"/>
    <lineage>
        <taxon>Eukaryota</taxon>
        <taxon>Fungi</taxon>
        <taxon>Dikarya</taxon>
        <taxon>Ascomycota</taxon>
        <taxon>Pezizomycotina</taxon>
        <taxon>Leotiomycetes</taxon>
        <taxon>Helotiales</taxon>
        <taxon>Lachnaceae</taxon>
        <taxon>Lachnellula</taxon>
    </lineage>
</organism>
<dbReference type="OrthoDB" id="5840532at2759"/>
<evidence type="ECO:0000313" key="3">
    <source>
        <dbReference type="Proteomes" id="UP000443090"/>
    </source>
</evidence>
<evidence type="ECO:0000256" key="1">
    <source>
        <dbReference type="SAM" id="MobiDB-lite"/>
    </source>
</evidence>